<evidence type="ECO:0000313" key="1">
    <source>
        <dbReference type="EMBL" id="CAF1587812.1"/>
    </source>
</evidence>
<accession>A0A815ZQL6</accession>
<dbReference type="Proteomes" id="UP000663829">
    <property type="component" value="Unassembled WGS sequence"/>
</dbReference>
<comment type="caution">
    <text evidence="1">The sequence shown here is derived from an EMBL/GenBank/DDBJ whole genome shotgun (WGS) entry which is preliminary data.</text>
</comment>
<protein>
    <submittedName>
        <fullName evidence="1">Uncharacterized protein</fullName>
    </submittedName>
</protein>
<evidence type="ECO:0000313" key="2">
    <source>
        <dbReference type="EMBL" id="CAF4458435.1"/>
    </source>
</evidence>
<name>A0A815ZQL6_9BILA</name>
<dbReference type="EMBL" id="CAJNOQ010032994">
    <property type="protein sequence ID" value="CAF1587812.1"/>
    <property type="molecule type" value="Genomic_DNA"/>
</dbReference>
<dbReference type="Proteomes" id="UP000681722">
    <property type="component" value="Unassembled WGS sequence"/>
</dbReference>
<dbReference type="EMBL" id="CAJOBC010099086">
    <property type="protein sequence ID" value="CAF4458435.1"/>
    <property type="molecule type" value="Genomic_DNA"/>
</dbReference>
<feature type="non-terminal residue" evidence="1">
    <location>
        <position position="1"/>
    </location>
</feature>
<keyword evidence="3" id="KW-1185">Reference proteome</keyword>
<evidence type="ECO:0000313" key="3">
    <source>
        <dbReference type="Proteomes" id="UP000663829"/>
    </source>
</evidence>
<proteinExistence type="predicted"/>
<organism evidence="1 3">
    <name type="scientific">Didymodactylos carnosus</name>
    <dbReference type="NCBI Taxonomy" id="1234261"/>
    <lineage>
        <taxon>Eukaryota</taxon>
        <taxon>Metazoa</taxon>
        <taxon>Spiralia</taxon>
        <taxon>Gnathifera</taxon>
        <taxon>Rotifera</taxon>
        <taxon>Eurotatoria</taxon>
        <taxon>Bdelloidea</taxon>
        <taxon>Philodinida</taxon>
        <taxon>Philodinidae</taxon>
        <taxon>Didymodactylos</taxon>
    </lineage>
</organism>
<sequence length="282" mass="32687">PIAFMYLNEKCMQMMPETAPEMLMNFLCNVEDEYFIINISTSSDDQITVDETNQLLDELYLIVVRNTNLSEVDKKHIERIINSYEIIWWFRVDSGASIEFFFPCITLLKSNTNFINITVTGNTNAASITVTSNRNIYNICITGNSNSNVPSLMSNKNISNYYYNANILKALDLLNKGDIGSCNFYINVHKMTNQFDETTFYLLQELIYSLSVSQNINYGVLLNLLIENERRNFEEHALITGFRRDSFRTNNARFTALLRQQGVLTKFQLLFDLFLSLFLIYI</sequence>
<dbReference type="AlphaFoldDB" id="A0A815ZQL6"/>
<gene>
    <name evidence="1" type="ORF">GPM918_LOCUS41543</name>
    <name evidence="2" type="ORF">SRO942_LOCUS42614</name>
</gene>
<dbReference type="OrthoDB" id="10170382at2759"/>
<reference evidence="1" key="1">
    <citation type="submission" date="2021-02" db="EMBL/GenBank/DDBJ databases">
        <authorList>
            <person name="Nowell W R."/>
        </authorList>
    </citation>
    <scope>NUCLEOTIDE SEQUENCE</scope>
</reference>